<keyword evidence="3" id="KW-1185">Reference proteome</keyword>
<comment type="caution">
    <text evidence="2">The sequence shown here is derived from an EMBL/GenBank/DDBJ whole genome shotgun (WGS) entry which is preliminary data.</text>
</comment>
<feature type="transmembrane region" description="Helical" evidence="1">
    <location>
        <begin position="115"/>
        <end position="134"/>
    </location>
</feature>
<reference evidence="2" key="1">
    <citation type="journal article" date="2023" name="Mol. Phylogenet. Evol.">
        <title>Genome-scale phylogeny and comparative genomics of the fungal order Sordariales.</title>
        <authorList>
            <person name="Hensen N."/>
            <person name="Bonometti L."/>
            <person name="Westerberg I."/>
            <person name="Brannstrom I.O."/>
            <person name="Guillou S."/>
            <person name="Cros-Aarteil S."/>
            <person name="Calhoun S."/>
            <person name="Haridas S."/>
            <person name="Kuo A."/>
            <person name="Mondo S."/>
            <person name="Pangilinan J."/>
            <person name="Riley R."/>
            <person name="LaButti K."/>
            <person name="Andreopoulos B."/>
            <person name="Lipzen A."/>
            <person name="Chen C."/>
            <person name="Yan M."/>
            <person name="Daum C."/>
            <person name="Ng V."/>
            <person name="Clum A."/>
            <person name="Steindorff A."/>
            <person name="Ohm R.A."/>
            <person name="Martin F."/>
            <person name="Silar P."/>
            <person name="Natvig D.O."/>
            <person name="Lalanne C."/>
            <person name="Gautier V."/>
            <person name="Ament-Velasquez S.L."/>
            <person name="Kruys A."/>
            <person name="Hutchinson M.I."/>
            <person name="Powell A.J."/>
            <person name="Barry K."/>
            <person name="Miller A.N."/>
            <person name="Grigoriev I.V."/>
            <person name="Debuchy R."/>
            <person name="Gladieux P."/>
            <person name="Hiltunen Thoren M."/>
            <person name="Johannesson H."/>
        </authorList>
    </citation>
    <scope>NUCLEOTIDE SEQUENCE</scope>
    <source>
        <strain evidence="2">CBS 508.74</strain>
    </source>
</reference>
<dbReference type="AlphaFoldDB" id="A0AAN6TCC8"/>
<keyword evidence="1" id="KW-0812">Transmembrane</keyword>
<dbReference type="Proteomes" id="UP001302812">
    <property type="component" value="Unassembled WGS sequence"/>
</dbReference>
<organism evidence="2 3">
    <name type="scientific">Canariomyces notabilis</name>
    <dbReference type="NCBI Taxonomy" id="2074819"/>
    <lineage>
        <taxon>Eukaryota</taxon>
        <taxon>Fungi</taxon>
        <taxon>Dikarya</taxon>
        <taxon>Ascomycota</taxon>
        <taxon>Pezizomycotina</taxon>
        <taxon>Sordariomycetes</taxon>
        <taxon>Sordariomycetidae</taxon>
        <taxon>Sordariales</taxon>
        <taxon>Chaetomiaceae</taxon>
        <taxon>Canariomyces</taxon>
    </lineage>
</organism>
<feature type="transmembrane region" description="Helical" evidence="1">
    <location>
        <begin position="141"/>
        <end position="158"/>
    </location>
</feature>
<proteinExistence type="predicted"/>
<feature type="transmembrane region" description="Helical" evidence="1">
    <location>
        <begin position="195"/>
        <end position="215"/>
    </location>
</feature>
<gene>
    <name evidence="2" type="ORF">N656DRAFT_780432</name>
</gene>
<feature type="transmembrane region" description="Helical" evidence="1">
    <location>
        <begin position="77"/>
        <end position="95"/>
    </location>
</feature>
<keyword evidence="1" id="KW-1133">Transmembrane helix</keyword>
<dbReference type="GeneID" id="89939497"/>
<sequence>MRCTAQKPKDQVAGCVDAEIAKLPWLPYYAYTWGGQSQCEDLASIFISITFDILALVCHAIGTIYLARRKGEPPPSFSFVSMWGMVLTGFCKPIAEGFLLNAMSPAPGFSMGPYLLPFLRPTGFALAAFISGVWGSRGWGLMYLFMDGVVTMLTFFAFNLRIDIWKGPAVVPSLGSIVTAGSLPPPQLPTVYGGLFVATLPGALFVAAYFLAGLWPTMVLVGCCTKTWSLVKLGFAIWLTWVCFFLMIFTSPFLAIWEMVWKKCSSKEKRFGRFPAVGWYAKWFRSSEHPRLRLVGVYGYLLWVSLQFAVFVGRWMVLANLLPLAGDAWCPGLLRDIEAGSALSTIFLVAGLLGLKSLNLTL</sequence>
<dbReference type="EMBL" id="MU853345">
    <property type="protein sequence ID" value="KAK4111691.1"/>
    <property type="molecule type" value="Genomic_DNA"/>
</dbReference>
<protein>
    <submittedName>
        <fullName evidence="2">Uncharacterized protein</fullName>
    </submittedName>
</protein>
<evidence type="ECO:0000313" key="2">
    <source>
        <dbReference type="EMBL" id="KAK4111691.1"/>
    </source>
</evidence>
<accession>A0AAN6TCC8</accession>
<feature type="transmembrane region" description="Helical" evidence="1">
    <location>
        <begin position="235"/>
        <end position="260"/>
    </location>
</feature>
<feature type="transmembrane region" description="Helical" evidence="1">
    <location>
        <begin position="295"/>
        <end position="317"/>
    </location>
</feature>
<evidence type="ECO:0000313" key="3">
    <source>
        <dbReference type="Proteomes" id="UP001302812"/>
    </source>
</evidence>
<evidence type="ECO:0000256" key="1">
    <source>
        <dbReference type="SAM" id="Phobius"/>
    </source>
</evidence>
<feature type="transmembrane region" description="Helical" evidence="1">
    <location>
        <begin position="42"/>
        <end position="65"/>
    </location>
</feature>
<name>A0AAN6TCC8_9PEZI</name>
<keyword evidence="1" id="KW-0472">Membrane</keyword>
<dbReference type="RefSeq" id="XP_064669261.1">
    <property type="nucleotide sequence ID" value="XM_064815372.1"/>
</dbReference>
<feature type="transmembrane region" description="Helical" evidence="1">
    <location>
        <begin position="337"/>
        <end position="355"/>
    </location>
</feature>
<reference evidence="2" key="2">
    <citation type="submission" date="2023-05" db="EMBL/GenBank/DDBJ databases">
        <authorList>
            <consortium name="Lawrence Berkeley National Laboratory"/>
            <person name="Steindorff A."/>
            <person name="Hensen N."/>
            <person name="Bonometti L."/>
            <person name="Westerberg I."/>
            <person name="Brannstrom I.O."/>
            <person name="Guillou S."/>
            <person name="Cros-Aarteil S."/>
            <person name="Calhoun S."/>
            <person name="Haridas S."/>
            <person name="Kuo A."/>
            <person name="Mondo S."/>
            <person name="Pangilinan J."/>
            <person name="Riley R."/>
            <person name="Labutti K."/>
            <person name="Andreopoulos B."/>
            <person name="Lipzen A."/>
            <person name="Chen C."/>
            <person name="Yanf M."/>
            <person name="Daum C."/>
            <person name="Ng V."/>
            <person name="Clum A."/>
            <person name="Ohm R."/>
            <person name="Martin F."/>
            <person name="Silar P."/>
            <person name="Natvig D."/>
            <person name="Lalanne C."/>
            <person name="Gautier V."/>
            <person name="Ament-Velasquez S.L."/>
            <person name="Kruys A."/>
            <person name="Hutchinson M.I."/>
            <person name="Powell A.J."/>
            <person name="Barry K."/>
            <person name="Miller A.N."/>
            <person name="Grigoriev I.V."/>
            <person name="Debuchy R."/>
            <person name="Gladieux P."/>
            <person name="Thoren M.H."/>
            <person name="Johannesson H."/>
        </authorList>
    </citation>
    <scope>NUCLEOTIDE SEQUENCE</scope>
    <source>
        <strain evidence="2">CBS 508.74</strain>
    </source>
</reference>